<evidence type="ECO:0000313" key="1">
    <source>
        <dbReference type="EMBL" id="KAG1794145.1"/>
    </source>
</evidence>
<dbReference type="RefSeq" id="XP_041160373.1">
    <property type="nucleotide sequence ID" value="XM_041309624.1"/>
</dbReference>
<protein>
    <submittedName>
        <fullName evidence="1">Uncharacterized protein</fullName>
    </submittedName>
</protein>
<dbReference type="AlphaFoldDB" id="A0A9P7DIG8"/>
<organism evidence="1 2">
    <name type="scientific">Suillus plorans</name>
    <dbReference type="NCBI Taxonomy" id="116603"/>
    <lineage>
        <taxon>Eukaryota</taxon>
        <taxon>Fungi</taxon>
        <taxon>Dikarya</taxon>
        <taxon>Basidiomycota</taxon>
        <taxon>Agaricomycotina</taxon>
        <taxon>Agaricomycetes</taxon>
        <taxon>Agaricomycetidae</taxon>
        <taxon>Boletales</taxon>
        <taxon>Suillineae</taxon>
        <taxon>Suillaceae</taxon>
        <taxon>Suillus</taxon>
    </lineage>
</organism>
<keyword evidence="2" id="KW-1185">Reference proteome</keyword>
<dbReference type="OrthoDB" id="10355247at2759"/>
<reference evidence="1" key="1">
    <citation type="journal article" date="2020" name="New Phytol.">
        <title>Comparative genomics reveals dynamic genome evolution in host specialist ectomycorrhizal fungi.</title>
        <authorList>
            <person name="Lofgren L.A."/>
            <person name="Nguyen N.H."/>
            <person name="Vilgalys R."/>
            <person name="Ruytinx J."/>
            <person name="Liao H.L."/>
            <person name="Branco S."/>
            <person name="Kuo A."/>
            <person name="LaButti K."/>
            <person name="Lipzen A."/>
            <person name="Andreopoulos W."/>
            <person name="Pangilinan J."/>
            <person name="Riley R."/>
            <person name="Hundley H."/>
            <person name="Na H."/>
            <person name="Barry K."/>
            <person name="Grigoriev I.V."/>
            <person name="Stajich J.E."/>
            <person name="Kennedy P.G."/>
        </authorList>
    </citation>
    <scope>NUCLEOTIDE SEQUENCE</scope>
    <source>
        <strain evidence="1">S12</strain>
    </source>
</reference>
<accession>A0A9P7DIG8</accession>
<comment type="caution">
    <text evidence="1">The sequence shown here is derived from an EMBL/GenBank/DDBJ whole genome shotgun (WGS) entry which is preliminary data.</text>
</comment>
<evidence type="ECO:0000313" key="2">
    <source>
        <dbReference type="Proteomes" id="UP000719766"/>
    </source>
</evidence>
<dbReference type="GeneID" id="64603388"/>
<gene>
    <name evidence="1" type="ORF">HD556DRAFT_1536244</name>
</gene>
<dbReference type="EMBL" id="JABBWE010000027">
    <property type="protein sequence ID" value="KAG1794145.1"/>
    <property type="molecule type" value="Genomic_DNA"/>
</dbReference>
<proteinExistence type="predicted"/>
<sequence length="176" mass="19864">MTEKLHTIVQPELAEPKIMYRFIESSCTSNSPQERSRSSNLVGPCHTTHISLSQAQLTPTEKAAIMQAAELRRKNRAEVNKSESSEALFTCKAQSDRPKVLHLKSKLTSCDMDGLALRTDTGHHLLARYRRTQNSMDLCPMDHPYRPAVLFNLATAKFLKEDTSSSTYLSLFFKTC</sequence>
<name>A0A9P7DIG8_9AGAM</name>
<dbReference type="Proteomes" id="UP000719766">
    <property type="component" value="Unassembled WGS sequence"/>
</dbReference>